<accession>A0AAU0F704</accession>
<name>A0AAU0F704_9FLAO</name>
<dbReference type="RefSeq" id="WP_327983493.1">
    <property type="nucleotide sequence ID" value="NZ_CP136426.1"/>
</dbReference>
<gene>
    <name evidence="2" type="ORF">BPO_1129</name>
</gene>
<protein>
    <recommendedName>
        <fullName evidence="4">Lipoprotein</fullName>
    </recommendedName>
</protein>
<dbReference type="KEGG" id="bpor:BPO_1129"/>
<dbReference type="EMBL" id="CP136426">
    <property type="protein sequence ID" value="WOC51776.1"/>
    <property type="molecule type" value="Genomic_DNA"/>
</dbReference>
<evidence type="ECO:0008006" key="4">
    <source>
        <dbReference type="Google" id="ProtNLM"/>
    </source>
</evidence>
<dbReference type="Proteomes" id="UP001432059">
    <property type="component" value="Chromosome"/>
</dbReference>
<sequence length="472" mass="52555">MTKKLSLFLLGGFLLLLLGCRHDLEQMDKVSTSESKAQKFSIFNFDKKTQRTPFDYADAFAFLAQRYDSINHTNITGLVNTSNGVVYDSIKKQRFISSATEAYIEFRIHSQTVFEENGDIWVVFPKVENNAVKELVVASLEEDETKVYYYRFDRFTDFHKENIEKFREVYAKYFHQAKSSFTGRTSVMARCGFDGSPSCDIEEIVLPRPSKGGGNEGGGAWYGGGDGESVGGGGCLPYEMCAPPNGEGGGGYNPIPVNNTDPCAKMKEMNSNVKYMEKITELKKSSVLNKKYETGYSEDKNGNFTQLKTSSSTSSSDGLQLPINSNIKGFIHTHINDYEDGSTDGDGNLAIRQPIRMFSPADVNALMELAILQTDGNYSDLYGTMISSEGNYTIKFTGTAADIKTGFDTKVWRDEYMLFIKNESGSLEKKFLRFLSEKMGVKGVSLYKIKDNGVIQNKTLGSNNKMQSSDCP</sequence>
<organism evidence="2 3">
    <name type="scientific">Bergeyella porcorum</name>
    <dbReference type="NCBI Taxonomy" id="1735111"/>
    <lineage>
        <taxon>Bacteria</taxon>
        <taxon>Pseudomonadati</taxon>
        <taxon>Bacteroidota</taxon>
        <taxon>Flavobacteriia</taxon>
        <taxon>Flavobacteriales</taxon>
        <taxon>Weeksellaceae</taxon>
        <taxon>Bergeyella</taxon>
    </lineage>
</organism>
<dbReference type="PROSITE" id="PS51257">
    <property type="entry name" value="PROKAR_LIPOPROTEIN"/>
    <property type="match status" value="1"/>
</dbReference>
<evidence type="ECO:0000256" key="1">
    <source>
        <dbReference type="SAM" id="MobiDB-lite"/>
    </source>
</evidence>
<dbReference type="AlphaFoldDB" id="A0AAU0F704"/>
<keyword evidence="3" id="KW-1185">Reference proteome</keyword>
<evidence type="ECO:0000313" key="2">
    <source>
        <dbReference type="EMBL" id="WOC51776.1"/>
    </source>
</evidence>
<proteinExistence type="predicted"/>
<feature type="region of interest" description="Disordered" evidence="1">
    <location>
        <begin position="299"/>
        <end position="318"/>
    </location>
</feature>
<reference evidence="2" key="1">
    <citation type="submission" date="2023-10" db="EMBL/GenBank/DDBJ databases">
        <title>Characterization and whole genome sequencing of a novel strain of Bergeyella porcorum QD2021 isolated from pig.</title>
        <authorList>
            <person name="Liu G."/>
            <person name="Chen C."/>
            <person name="Han X."/>
        </authorList>
    </citation>
    <scope>NUCLEOTIDE SEQUENCE</scope>
    <source>
        <strain evidence="2">QD2021</strain>
    </source>
</reference>
<evidence type="ECO:0000313" key="3">
    <source>
        <dbReference type="Proteomes" id="UP001432059"/>
    </source>
</evidence>